<keyword evidence="4" id="KW-1185">Reference proteome</keyword>
<proteinExistence type="predicted"/>
<dbReference type="Pfam" id="PF13447">
    <property type="entry name" value="Multi-haem_cyto"/>
    <property type="match status" value="2"/>
</dbReference>
<evidence type="ECO:0000313" key="3">
    <source>
        <dbReference type="EMBL" id="BBO78466.1"/>
    </source>
</evidence>
<dbReference type="EMBL" id="AP021875">
    <property type="protein sequence ID" value="BBO78466.1"/>
    <property type="molecule type" value="Genomic_DNA"/>
</dbReference>
<protein>
    <submittedName>
        <fullName evidence="3">Uncharacterized protein</fullName>
    </submittedName>
</protein>
<dbReference type="AlphaFoldDB" id="A0A5K7Z9F4"/>
<feature type="signal peptide" evidence="2">
    <location>
        <begin position="1"/>
        <end position="23"/>
    </location>
</feature>
<dbReference type="PANTHER" id="PTHR35038">
    <property type="entry name" value="DISSIMILATORY SULFITE REDUCTASE SIRA"/>
    <property type="match status" value="1"/>
</dbReference>
<reference evidence="3 4" key="1">
    <citation type="submission" date="2019-11" db="EMBL/GenBank/DDBJ databases">
        <title>Comparative genomics of hydrocarbon-degrading Desulfosarcina strains.</title>
        <authorList>
            <person name="Watanabe M."/>
            <person name="Kojima H."/>
            <person name="Fukui M."/>
        </authorList>
    </citation>
    <scope>NUCLEOTIDE SEQUENCE [LARGE SCALE GENOMIC DNA]</scope>
    <source>
        <strain evidence="3 4">PP31</strain>
    </source>
</reference>
<dbReference type="InterPro" id="IPR036280">
    <property type="entry name" value="Multihaem_cyt_sf"/>
</dbReference>
<evidence type="ECO:0000256" key="1">
    <source>
        <dbReference type="ARBA" id="ARBA00022729"/>
    </source>
</evidence>
<dbReference type="Proteomes" id="UP000427769">
    <property type="component" value="Chromosome"/>
</dbReference>
<dbReference type="Gene3D" id="1.20.850.10">
    <property type="entry name" value="Hydroxylamine Oxidoreductase, Chain A, domain 2"/>
    <property type="match status" value="1"/>
</dbReference>
<dbReference type="InterPro" id="IPR051829">
    <property type="entry name" value="Multiheme_Cytochr_ET"/>
</dbReference>
<dbReference type="KEGG" id="dwd:DSCW_58830"/>
<name>A0A5K7Z9F4_9BACT</name>
<dbReference type="RefSeq" id="WP_155307098.1">
    <property type="nucleotide sequence ID" value="NZ_AP021875.1"/>
</dbReference>
<sequence length="500" mass="55657">MQKWHCFFVLIPMLVLGYGSASGADVSVSDATQECLDCHSIYHPGIVADWQNSRHAATTVQTAMAKTGAQRRVSSTEIPDPLKGTSVGCAECHTLRGASHADTFEHNGYDIHVVVSPDDCATCHAVEREQYARNIMALAEKNLSENHLYADLQRTILGTGEVRPDRVHFSPANAMTRADACYYCHGTRLTVTGTQVRDTDAGELEFPVIANWPNQGVGRVNLDGSRGACSACHTRHRFSIETARKPYTCKECHVGPDVPAFKVYSASKHGNLFSSMNRHWDFEAVPWTIGTDIQAPTCATCHISLTATPDGETINARTHQMSDRLGWRIFGLVYAHPQPRSPDTTVIRNRAGLPLPTDLNGTFAADFLIADDEMARRRSTMQRTCLACHDTSWVEGYFQRLDNTITVSNRSVRAATQLMQAIWKNGYAAGPDSGGSLFDEYIERRWSDIWLLYANNIRFVAAMAGGGDYGVFEDGRYHLTRALMDMQDWKETRELLKKKR</sequence>
<feature type="chain" id="PRO_5024394323" evidence="2">
    <location>
        <begin position="24"/>
        <end position="500"/>
    </location>
</feature>
<evidence type="ECO:0000256" key="2">
    <source>
        <dbReference type="SAM" id="SignalP"/>
    </source>
</evidence>
<dbReference type="GO" id="GO:0016491">
    <property type="term" value="F:oxidoreductase activity"/>
    <property type="evidence" value="ECO:0007669"/>
    <property type="project" value="TreeGrafter"/>
</dbReference>
<dbReference type="OrthoDB" id="9814800at2"/>
<dbReference type="Gene3D" id="1.10.780.10">
    <property type="entry name" value="Hydroxylamine Oxidoreductase, Chain A, domain 1"/>
    <property type="match status" value="1"/>
</dbReference>
<keyword evidence="1 2" id="KW-0732">Signal</keyword>
<gene>
    <name evidence="3" type="ORF">DSCW_58830</name>
</gene>
<dbReference type="SUPFAM" id="SSF48695">
    <property type="entry name" value="Multiheme cytochromes"/>
    <property type="match status" value="1"/>
</dbReference>
<organism evidence="3 4">
    <name type="scientific">Desulfosarcina widdelii</name>
    <dbReference type="NCBI Taxonomy" id="947919"/>
    <lineage>
        <taxon>Bacteria</taxon>
        <taxon>Pseudomonadati</taxon>
        <taxon>Thermodesulfobacteriota</taxon>
        <taxon>Desulfobacteria</taxon>
        <taxon>Desulfobacterales</taxon>
        <taxon>Desulfosarcinaceae</taxon>
        <taxon>Desulfosarcina</taxon>
    </lineage>
</organism>
<dbReference type="PANTHER" id="PTHR35038:SF6">
    <property type="entry name" value="SURFACE LOCALIZED DECAHEME CYTOCHROME C LIPOPROTEIN"/>
    <property type="match status" value="1"/>
</dbReference>
<evidence type="ECO:0000313" key="4">
    <source>
        <dbReference type="Proteomes" id="UP000427769"/>
    </source>
</evidence>
<accession>A0A5K7Z9F4</accession>